<keyword evidence="2" id="KW-1185">Reference proteome</keyword>
<feature type="non-terminal residue" evidence="1">
    <location>
        <position position="88"/>
    </location>
</feature>
<evidence type="ECO:0000313" key="2">
    <source>
        <dbReference type="Proteomes" id="UP000824469"/>
    </source>
</evidence>
<dbReference type="EMBL" id="JAHRHJ020000004">
    <property type="protein sequence ID" value="KAH9318641.1"/>
    <property type="molecule type" value="Genomic_DNA"/>
</dbReference>
<organism evidence="1 2">
    <name type="scientific">Taxus chinensis</name>
    <name type="common">Chinese yew</name>
    <name type="synonym">Taxus wallichiana var. chinensis</name>
    <dbReference type="NCBI Taxonomy" id="29808"/>
    <lineage>
        <taxon>Eukaryota</taxon>
        <taxon>Viridiplantae</taxon>
        <taxon>Streptophyta</taxon>
        <taxon>Embryophyta</taxon>
        <taxon>Tracheophyta</taxon>
        <taxon>Spermatophyta</taxon>
        <taxon>Pinopsida</taxon>
        <taxon>Pinidae</taxon>
        <taxon>Conifers II</taxon>
        <taxon>Cupressales</taxon>
        <taxon>Taxaceae</taxon>
        <taxon>Taxus</taxon>
    </lineage>
</organism>
<comment type="caution">
    <text evidence="1">The sequence shown here is derived from an EMBL/GenBank/DDBJ whole genome shotgun (WGS) entry which is preliminary data.</text>
</comment>
<dbReference type="AlphaFoldDB" id="A0AA38G893"/>
<dbReference type="Proteomes" id="UP000824469">
    <property type="component" value="Unassembled WGS sequence"/>
</dbReference>
<protein>
    <submittedName>
        <fullName evidence="1">Uncharacterized protein</fullName>
    </submittedName>
</protein>
<name>A0AA38G893_TAXCH</name>
<sequence length="88" mass="10259">VSSSALLEIDLEDLISFLARSLDYPFKVSIGLRIKKICWRWQGDEVVLKRLAHKWNLLKTSFNLQNNIFTMGHVANHLKSAWCLMVRM</sequence>
<gene>
    <name evidence="1" type="ORF">KI387_020410</name>
</gene>
<proteinExistence type="predicted"/>
<reference evidence="1 2" key="1">
    <citation type="journal article" date="2021" name="Nat. Plants">
        <title>The Taxus genome provides insights into paclitaxel biosynthesis.</title>
        <authorList>
            <person name="Xiong X."/>
            <person name="Gou J."/>
            <person name="Liao Q."/>
            <person name="Li Y."/>
            <person name="Zhou Q."/>
            <person name="Bi G."/>
            <person name="Li C."/>
            <person name="Du R."/>
            <person name="Wang X."/>
            <person name="Sun T."/>
            <person name="Guo L."/>
            <person name="Liang H."/>
            <person name="Lu P."/>
            <person name="Wu Y."/>
            <person name="Zhang Z."/>
            <person name="Ro D.K."/>
            <person name="Shang Y."/>
            <person name="Huang S."/>
            <person name="Yan J."/>
        </authorList>
    </citation>
    <scope>NUCLEOTIDE SEQUENCE [LARGE SCALE GENOMIC DNA]</scope>
    <source>
        <strain evidence="1">Ta-2019</strain>
    </source>
</reference>
<accession>A0AA38G893</accession>
<feature type="non-terminal residue" evidence="1">
    <location>
        <position position="1"/>
    </location>
</feature>
<evidence type="ECO:0000313" key="1">
    <source>
        <dbReference type="EMBL" id="KAH9318641.1"/>
    </source>
</evidence>